<feature type="domain" description="Glutamate-ammonia ligase adenylyltransferase repeated" evidence="7">
    <location>
        <begin position="47"/>
        <end position="270"/>
    </location>
</feature>
<evidence type="ECO:0000256" key="4">
    <source>
        <dbReference type="ARBA" id="ARBA00022840"/>
    </source>
</evidence>
<dbReference type="InterPro" id="IPR013546">
    <property type="entry name" value="PII_UdlTrfase/GS_AdlTrfase"/>
</dbReference>
<dbReference type="PANTHER" id="PTHR30621">
    <property type="entry name" value="GLUTAMINE SYNTHETASE ADENYLYLTRANSFERASE"/>
    <property type="match status" value="1"/>
</dbReference>
<reference evidence="9" key="1">
    <citation type="submission" date="2022-06" db="EMBL/GenBank/DDBJ databases">
        <title>Complete Genome Sequence of Arcanobacterium pinnipediorum strain DSM 28752 isolated from a harbour seal.</title>
        <authorList>
            <person name="Borowiak M."/>
            <person name="Kreitlow A."/>
            <person name="Alssahen M."/>
            <person name="Malorny B."/>
            <person name="Laemmler C."/>
            <person name="Prenger-Berninghoff E."/>
            <person name="Siebert U."/>
            <person name="Ploetz M."/>
            <person name="Abdulmawjood A."/>
        </authorList>
    </citation>
    <scope>NUCLEOTIDE SEQUENCE</scope>
    <source>
        <strain evidence="9">DSM 28752</strain>
    </source>
</reference>
<evidence type="ECO:0000259" key="8">
    <source>
        <dbReference type="Pfam" id="PF08335"/>
    </source>
</evidence>
<dbReference type="PANTHER" id="PTHR30621:SF0">
    <property type="entry name" value="BIFUNCTIONAL GLUTAMINE SYNTHETASE ADENYLYLTRANSFERASE_ADENYLYL-REMOVING ENZYME"/>
    <property type="match status" value="1"/>
</dbReference>
<keyword evidence="2 9" id="KW-0548">Nucleotidyltransferase</keyword>
<evidence type="ECO:0000259" key="7">
    <source>
        <dbReference type="Pfam" id="PF03710"/>
    </source>
</evidence>
<feature type="domain" description="Glutamate-ammonia ligase adenylyltransferase repeated" evidence="7">
    <location>
        <begin position="536"/>
        <end position="762"/>
    </location>
</feature>
<dbReference type="InterPro" id="IPR005190">
    <property type="entry name" value="GlnE_rpt_dom"/>
</dbReference>
<organism evidence="9 10">
    <name type="scientific">Arcanobacterium pinnipediorum</name>
    <dbReference type="NCBI Taxonomy" id="1503041"/>
    <lineage>
        <taxon>Bacteria</taxon>
        <taxon>Bacillati</taxon>
        <taxon>Actinomycetota</taxon>
        <taxon>Actinomycetes</taxon>
        <taxon>Actinomycetales</taxon>
        <taxon>Actinomycetaceae</taxon>
        <taxon>Arcanobacterium</taxon>
    </lineage>
</organism>
<evidence type="ECO:0000256" key="3">
    <source>
        <dbReference type="ARBA" id="ARBA00022741"/>
    </source>
</evidence>
<sequence>MDHIETLLNSAPDPTQAKLAYTRLREGIDPPNAKLLDQITNNLQCAQRLAAILGFSTALSDLLIAAPHLLRAIDEPYNEKLSIDNSDDEGEFITSLRLEYYRHLIAIVAHDLTAPNPTDSLYDTSQLLSDLAGEVLKQALRGAQRWVEGGELIKFSIIGMGKTGARELNYVSDVDVIYIAEPKHADLPETEAMRIGSAIVTWITRAVSARGQIPPLWELDANLRPEGKNGPLVRTLVSHQAYYERWAQPWEFQALLKARPLAGDCELGQQYIDFVTPLVWGVANREGFVDDVRRMRERVVAHIPQAKAGRQLKLGAGGLRDIEFTVQLLQLVHGRTDESIRPAGTIDAIRKLSAAGYIGREAGAKLENHYRFLRALEHRIQLQRLRRTHDVPRVEQLDAIARTLGMTAHELEDRWLAVRREVRQLHTAIFYHPLLPSLASLDPDNVVLDEHAARARLAAIGFKNPDLALRNISVLTAGLSRTATIQRHVLPAMIGWMSQAVEPDHGLNAFRDVSQRLGTTSWYMRLLRDSALVAPRLAHVLATSRYLAQLLPSLPDAITWLDDDQQLRPRTAEELSIELSALLSRRKTAHDKALAGRYLRRREILRMALGQTLNVVSAHQVRRALSDAMDIAVSAALAGALHQGHRHARHCVIALGSLGGGEIGYASDADLIFVYDPLPGSTPEAAGDEAQQVASSTLQLLKVAGREPPVNVDTTLRPEGKQGALTRSLSSYQSYYERWAQTWEQQALLRARFCAGDRDLGDQWFDIINPIRYPNTGLTPGQLREIRMLKIRMERERLPRGADPTRHIKLGRGGISDVEWTVQLCQLQHGAHHWQLRTPSTMAALDAAEEEGFILPADAEILRSAWTLGHVIRDLNVLGTAKTGASIDLVPDDPVLLRLHAALNGTALATSQEITESYLRSSRRARAVMEQYFYGEKSS</sequence>
<gene>
    <name evidence="9" type="ORF">NG665_03710</name>
</gene>
<dbReference type="SUPFAM" id="SSF81301">
    <property type="entry name" value="Nucleotidyltransferase"/>
    <property type="match status" value="2"/>
</dbReference>
<keyword evidence="1 9" id="KW-0808">Transferase</keyword>
<dbReference type="GO" id="GO:0047388">
    <property type="term" value="F:[glutamine synthetase]-adenylyl-L-tyrosine phosphorylase activity"/>
    <property type="evidence" value="ECO:0007669"/>
    <property type="project" value="UniProtKB-EC"/>
</dbReference>
<protein>
    <submittedName>
        <fullName evidence="9">Bifunctional [glutamine synthetase] adenylyltransferase/[glutamine synthetase]-adenylyl-L-tyrosine phosphorylase</fullName>
        <ecNumber evidence="9">2.7.7.42</ecNumber>
        <ecNumber evidence="9">2.7.7.89</ecNumber>
    </submittedName>
</protein>
<dbReference type="InterPro" id="IPR043519">
    <property type="entry name" value="NT_sf"/>
</dbReference>
<dbReference type="Gene3D" id="1.20.120.330">
    <property type="entry name" value="Nucleotidyltransferases domain 2"/>
    <property type="match status" value="2"/>
</dbReference>
<keyword evidence="6" id="KW-0511">Multifunctional enzyme</keyword>
<evidence type="ECO:0000313" key="10">
    <source>
        <dbReference type="Proteomes" id="UP001056109"/>
    </source>
</evidence>
<feature type="domain" description="PII-uridylyltransferase/Glutamine-synthetase adenylyltransferase" evidence="8">
    <location>
        <begin position="803"/>
        <end position="868"/>
    </location>
</feature>
<dbReference type="Pfam" id="PF03710">
    <property type="entry name" value="GlnE"/>
    <property type="match status" value="2"/>
</dbReference>
<dbReference type="EC" id="2.7.7.89" evidence="9"/>
<dbReference type="NCBIfam" id="NF010707">
    <property type="entry name" value="PRK14109.1"/>
    <property type="match status" value="1"/>
</dbReference>
<accession>A0ABY5AIR1</accession>
<keyword evidence="4" id="KW-0067">ATP-binding</keyword>
<dbReference type="GO" id="GO:0008882">
    <property type="term" value="F:[glutamate-ammonia-ligase] adenylyltransferase activity"/>
    <property type="evidence" value="ECO:0007669"/>
    <property type="project" value="UniProtKB-EC"/>
</dbReference>
<dbReference type="SUPFAM" id="SSF81593">
    <property type="entry name" value="Nucleotidyltransferase substrate binding subunit/domain"/>
    <property type="match status" value="2"/>
</dbReference>
<evidence type="ECO:0000256" key="2">
    <source>
        <dbReference type="ARBA" id="ARBA00022695"/>
    </source>
</evidence>
<evidence type="ECO:0000256" key="6">
    <source>
        <dbReference type="ARBA" id="ARBA00023268"/>
    </source>
</evidence>
<dbReference type="EMBL" id="CP099547">
    <property type="protein sequence ID" value="USR80089.1"/>
    <property type="molecule type" value="Genomic_DNA"/>
</dbReference>
<proteinExistence type="predicted"/>
<dbReference type="EC" id="2.7.7.42" evidence="9"/>
<evidence type="ECO:0000256" key="5">
    <source>
        <dbReference type="ARBA" id="ARBA00022842"/>
    </source>
</evidence>
<dbReference type="Gene3D" id="3.30.460.10">
    <property type="entry name" value="Beta Polymerase, domain 2"/>
    <property type="match status" value="2"/>
</dbReference>
<evidence type="ECO:0000256" key="1">
    <source>
        <dbReference type="ARBA" id="ARBA00022679"/>
    </source>
</evidence>
<dbReference type="Proteomes" id="UP001056109">
    <property type="component" value="Chromosome"/>
</dbReference>
<evidence type="ECO:0000313" key="9">
    <source>
        <dbReference type="EMBL" id="USR80089.1"/>
    </source>
</evidence>
<dbReference type="InterPro" id="IPR023057">
    <property type="entry name" value="GlnE"/>
</dbReference>
<keyword evidence="3" id="KW-0547">Nucleotide-binding</keyword>
<keyword evidence="5" id="KW-0460">Magnesium</keyword>
<dbReference type="RefSeq" id="WP_252673939.1">
    <property type="nucleotide sequence ID" value="NZ_CP099547.1"/>
</dbReference>
<dbReference type="Pfam" id="PF08335">
    <property type="entry name" value="GlnD_UR_UTase"/>
    <property type="match status" value="2"/>
</dbReference>
<keyword evidence="10" id="KW-1185">Reference proteome</keyword>
<feature type="domain" description="PII-uridylyltransferase/Glutamine-synthetase adenylyltransferase" evidence="8">
    <location>
        <begin position="295"/>
        <end position="430"/>
    </location>
</feature>
<name>A0ABY5AIR1_9ACTO</name>
<dbReference type="CDD" id="cd05401">
    <property type="entry name" value="NT_GlnE_GlnD_like"/>
    <property type="match status" value="2"/>
</dbReference>